<dbReference type="InterPro" id="IPR000374">
    <property type="entry name" value="PC_trans"/>
</dbReference>
<evidence type="ECO:0000256" key="2">
    <source>
        <dbReference type="ARBA" id="ARBA00004651"/>
    </source>
</evidence>
<keyword evidence="16" id="KW-0594">Phospholipid biosynthesis</keyword>
<evidence type="ECO:0000256" key="18">
    <source>
        <dbReference type="RuleBase" id="RU003938"/>
    </source>
</evidence>
<comment type="pathway">
    <text evidence="4">Lipid metabolism.</text>
</comment>
<evidence type="ECO:0000256" key="19">
    <source>
        <dbReference type="SAM" id="Phobius"/>
    </source>
</evidence>
<proteinExistence type="inferred from homology"/>
<evidence type="ECO:0000256" key="8">
    <source>
        <dbReference type="ARBA" id="ARBA00022475"/>
    </source>
</evidence>
<evidence type="ECO:0000256" key="7">
    <source>
        <dbReference type="ARBA" id="ARBA00019373"/>
    </source>
</evidence>
<evidence type="ECO:0000256" key="13">
    <source>
        <dbReference type="ARBA" id="ARBA00022989"/>
    </source>
</evidence>
<keyword evidence="17" id="KW-1208">Phospholipid metabolism</keyword>
<evidence type="ECO:0000313" key="20">
    <source>
        <dbReference type="EMBL" id="GAA0664321.1"/>
    </source>
</evidence>
<name>A0ABP3T4L0_9SPHN</name>
<keyword evidence="8" id="KW-1003">Cell membrane</keyword>
<dbReference type="PANTHER" id="PTHR46382">
    <property type="entry name" value="PHOSPHATIDATE CYTIDYLYLTRANSFERASE"/>
    <property type="match status" value="1"/>
</dbReference>
<dbReference type="EC" id="2.7.7.41" evidence="6 18"/>
<dbReference type="RefSeq" id="WP_163958847.1">
    <property type="nucleotide sequence ID" value="NZ_BAAAES010000007.1"/>
</dbReference>
<comment type="similarity">
    <text evidence="5 18">Belongs to the CDS family.</text>
</comment>
<comment type="subcellular location">
    <subcellularLocation>
        <location evidence="2">Cell membrane</location>
        <topology evidence="2">Multi-pass membrane protein</topology>
    </subcellularLocation>
</comment>
<dbReference type="Pfam" id="PF01148">
    <property type="entry name" value="CTP_transf_1"/>
    <property type="match status" value="1"/>
</dbReference>
<evidence type="ECO:0000256" key="3">
    <source>
        <dbReference type="ARBA" id="ARBA00005119"/>
    </source>
</evidence>
<evidence type="ECO:0000313" key="21">
    <source>
        <dbReference type="Proteomes" id="UP001500238"/>
    </source>
</evidence>
<evidence type="ECO:0000256" key="15">
    <source>
        <dbReference type="ARBA" id="ARBA00023136"/>
    </source>
</evidence>
<feature type="transmembrane region" description="Helical" evidence="19">
    <location>
        <begin position="245"/>
        <end position="262"/>
    </location>
</feature>
<evidence type="ECO:0000256" key="16">
    <source>
        <dbReference type="ARBA" id="ARBA00023209"/>
    </source>
</evidence>
<gene>
    <name evidence="20" type="ORF">GCM10009102_12170</name>
</gene>
<keyword evidence="12 18" id="KW-0548">Nucleotidyltransferase</keyword>
<sequence length="263" mass="28036">MSDDTPRKRPSELAIRTVTGLGLIAVALVALALGGFPFWLLTVTAGVFMMAEWSDLHGAEAKTKRLGQYVLFVPLAIMCPIAAGPNFFALGLLVGAFFFLTIVTRRPQLGLGVLYCGLPIYALLLIRHEPDGIRNALWALAIVWATDIGAYFAGRSIGGPKLAPRVSPNKTWAGLIGGIALATLLALVMQRVYLLPLRFVVATPLLAIVAQGGDLYESWLKRRAGVKDSGSVIPGHGGFLDRLDGLVPVMPLAALLVVVPLAF</sequence>
<keyword evidence="14" id="KW-0443">Lipid metabolism</keyword>
<evidence type="ECO:0000256" key="10">
    <source>
        <dbReference type="ARBA" id="ARBA00022679"/>
    </source>
</evidence>
<dbReference type="PROSITE" id="PS01315">
    <property type="entry name" value="CDS"/>
    <property type="match status" value="1"/>
</dbReference>
<protein>
    <recommendedName>
        <fullName evidence="7 18">Phosphatidate cytidylyltransferase</fullName>
        <ecNumber evidence="6 18">2.7.7.41</ecNumber>
    </recommendedName>
</protein>
<keyword evidence="10 18" id="KW-0808">Transferase</keyword>
<keyword evidence="9" id="KW-0444">Lipid biosynthesis</keyword>
<feature type="transmembrane region" description="Helical" evidence="19">
    <location>
        <begin position="20"/>
        <end position="48"/>
    </location>
</feature>
<evidence type="ECO:0000256" key="9">
    <source>
        <dbReference type="ARBA" id="ARBA00022516"/>
    </source>
</evidence>
<keyword evidence="21" id="KW-1185">Reference proteome</keyword>
<feature type="transmembrane region" description="Helical" evidence="19">
    <location>
        <begin position="69"/>
        <end position="102"/>
    </location>
</feature>
<evidence type="ECO:0000256" key="1">
    <source>
        <dbReference type="ARBA" id="ARBA00001698"/>
    </source>
</evidence>
<evidence type="ECO:0000256" key="14">
    <source>
        <dbReference type="ARBA" id="ARBA00023098"/>
    </source>
</evidence>
<evidence type="ECO:0000256" key="12">
    <source>
        <dbReference type="ARBA" id="ARBA00022695"/>
    </source>
</evidence>
<feature type="transmembrane region" description="Helical" evidence="19">
    <location>
        <begin position="133"/>
        <end position="152"/>
    </location>
</feature>
<dbReference type="EMBL" id="BAAAES010000007">
    <property type="protein sequence ID" value="GAA0664321.1"/>
    <property type="molecule type" value="Genomic_DNA"/>
</dbReference>
<accession>A0ABP3T4L0</accession>
<evidence type="ECO:0000256" key="4">
    <source>
        <dbReference type="ARBA" id="ARBA00005189"/>
    </source>
</evidence>
<evidence type="ECO:0000256" key="5">
    <source>
        <dbReference type="ARBA" id="ARBA00010185"/>
    </source>
</evidence>
<keyword evidence="15 19" id="KW-0472">Membrane</keyword>
<dbReference type="GO" id="GO:0016779">
    <property type="term" value="F:nucleotidyltransferase activity"/>
    <property type="evidence" value="ECO:0007669"/>
    <property type="project" value="UniProtKB-KW"/>
</dbReference>
<keyword evidence="11 18" id="KW-0812">Transmembrane</keyword>
<evidence type="ECO:0000256" key="11">
    <source>
        <dbReference type="ARBA" id="ARBA00022692"/>
    </source>
</evidence>
<feature type="transmembrane region" description="Helical" evidence="19">
    <location>
        <begin position="108"/>
        <end position="126"/>
    </location>
</feature>
<dbReference type="Proteomes" id="UP001500238">
    <property type="component" value="Unassembled WGS sequence"/>
</dbReference>
<comment type="catalytic activity">
    <reaction evidence="1 18">
        <text>a 1,2-diacyl-sn-glycero-3-phosphate + CTP + H(+) = a CDP-1,2-diacyl-sn-glycerol + diphosphate</text>
        <dbReference type="Rhea" id="RHEA:16229"/>
        <dbReference type="ChEBI" id="CHEBI:15378"/>
        <dbReference type="ChEBI" id="CHEBI:33019"/>
        <dbReference type="ChEBI" id="CHEBI:37563"/>
        <dbReference type="ChEBI" id="CHEBI:58332"/>
        <dbReference type="ChEBI" id="CHEBI:58608"/>
        <dbReference type="EC" id="2.7.7.41"/>
    </reaction>
</comment>
<keyword evidence="13 19" id="KW-1133">Transmembrane helix</keyword>
<evidence type="ECO:0000256" key="6">
    <source>
        <dbReference type="ARBA" id="ARBA00012487"/>
    </source>
</evidence>
<comment type="caution">
    <text evidence="20">The sequence shown here is derived from an EMBL/GenBank/DDBJ whole genome shotgun (WGS) entry which is preliminary data.</text>
</comment>
<evidence type="ECO:0000256" key="17">
    <source>
        <dbReference type="ARBA" id="ARBA00023264"/>
    </source>
</evidence>
<reference evidence="21" key="1">
    <citation type="journal article" date="2019" name="Int. J. Syst. Evol. Microbiol.">
        <title>The Global Catalogue of Microorganisms (GCM) 10K type strain sequencing project: providing services to taxonomists for standard genome sequencing and annotation.</title>
        <authorList>
            <consortium name="The Broad Institute Genomics Platform"/>
            <consortium name="The Broad Institute Genome Sequencing Center for Infectious Disease"/>
            <person name="Wu L."/>
            <person name="Ma J."/>
        </authorList>
    </citation>
    <scope>NUCLEOTIDE SEQUENCE [LARGE SCALE GENOMIC DNA]</scope>
    <source>
        <strain evidence="21">JCM 14603</strain>
    </source>
</reference>
<comment type="pathway">
    <text evidence="3 18">Phospholipid metabolism; CDP-diacylglycerol biosynthesis; CDP-diacylglycerol from sn-glycerol 3-phosphate: step 3/3.</text>
</comment>
<organism evidence="20 21">
    <name type="scientific">Sphingomonas insulae</name>
    <dbReference type="NCBI Taxonomy" id="424800"/>
    <lineage>
        <taxon>Bacteria</taxon>
        <taxon>Pseudomonadati</taxon>
        <taxon>Pseudomonadota</taxon>
        <taxon>Alphaproteobacteria</taxon>
        <taxon>Sphingomonadales</taxon>
        <taxon>Sphingomonadaceae</taxon>
        <taxon>Sphingomonas</taxon>
    </lineage>
</organism>
<feature type="transmembrane region" description="Helical" evidence="19">
    <location>
        <begin position="172"/>
        <end position="188"/>
    </location>
</feature>
<dbReference type="PANTHER" id="PTHR46382:SF1">
    <property type="entry name" value="PHOSPHATIDATE CYTIDYLYLTRANSFERASE"/>
    <property type="match status" value="1"/>
</dbReference>